<protein>
    <submittedName>
        <fullName evidence="7">Hemolysin type calcium-binding protein</fullName>
    </submittedName>
</protein>
<proteinExistence type="predicted"/>
<sequence>MTSTIRDVTKAGALAEKTHVDLIDNAINEKGQTAALTLDKLFDLLSNVSGKIDAEGYNERVSKMLDDFGSRFSGRHDSKADWRDLSVSDKTDATSVKSDLQSSTELSSTKPVGVSDVTAPTAPLGSTSKHGIDAAPSVDAPVAAAAAAPAAATANHFPDASNTGVPAGTQLTAYTGPMTITKAGTVIDGKIITGQLLVTAPDVVIKNSVIKYDGWWGIQAEKGPNITVMNSEFVGPGYSASSNSAILGSGTFIGNDISKSENGITLSGGSSVVKGNYIHDLEAAGSPHYDGISVQGGQNGVLIEGNTIDSTQTSDIIIKSDFGNINNVTINNNLLIGDAGYAVYSYGGVNGYKTTNIKITNNHVEKGHYGYYAVKDSDTHISGNIEYPNNQAPKPTDLFLDGSTNTDTPTTPPVTDPTPPTTDPTPPTTDPNPPTTDKVYLGTNGNDRMPLAGQSTSGNETMKGLGGNDVLLGSAGADVLDGGSGTDRASYDKSPAGVQINLKAGTASGGHAQGDKLIGIEDVTGSKYNDVLIGDDGKNVLKGGYGADKLDGGAGNDTLHGGPGKDLLTGGAGADTFAFKSAAEAGSDSSRDVITDFQKGQDKIDLSAIDANGSAKGNGTFHFIAQDNALFDRKPGALAWRTEDRPGTDKDVTIIQGDINGDGRHDFELELQGIVKLSASDFIL</sequence>
<dbReference type="InterPro" id="IPR013858">
    <property type="entry name" value="Peptidase_M10B_C"/>
</dbReference>
<dbReference type="SMART" id="SM00710">
    <property type="entry name" value="PbH1"/>
    <property type="match status" value="6"/>
</dbReference>
<dbReference type="EMBL" id="PZZZ01000002">
    <property type="protein sequence ID" value="PTM97179.1"/>
    <property type="molecule type" value="Genomic_DNA"/>
</dbReference>
<evidence type="ECO:0000256" key="2">
    <source>
        <dbReference type="ARBA" id="ARBA00004613"/>
    </source>
</evidence>
<dbReference type="InterPro" id="IPR011050">
    <property type="entry name" value="Pectin_lyase_fold/virulence"/>
</dbReference>
<dbReference type="PROSITE" id="PS00330">
    <property type="entry name" value="HEMOLYSIN_CALCIUM"/>
    <property type="match status" value="2"/>
</dbReference>
<dbReference type="SUPFAM" id="SSF51120">
    <property type="entry name" value="beta-Roll"/>
    <property type="match status" value="1"/>
</dbReference>
<dbReference type="Pfam" id="PF00353">
    <property type="entry name" value="HemolysinCabind"/>
    <property type="match status" value="2"/>
</dbReference>
<name>A0A2T5BDW4_MYCDI</name>
<dbReference type="InterPro" id="IPR001343">
    <property type="entry name" value="Hemolysn_Ca-bd"/>
</dbReference>
<feature type="compositionally biased region" description="Pro residues" evidence="5">
    <location>
        <begin position="410"/>
        <end position="434"/>
    </location>
</feature>
<feature type="domain" description="Peptidase M10 serralysin C-terminal" evidence="6">
    <location>
        <begin position="520"/>
        <end position="683"/>
    </location>
</feature>
<keyword evidence="8" id="KW-1185">Reference proteome</keyword>
<dbReference type="PANTHER" id="PTHR38340:SF1">
    <property type="entry name" value="S-LAYER PROTEIN"/>
    <property type="match status" value="1"/>
</dbReference>
<dbReference type="InterPro" id="IPR018511">
    <property type="entry name" value="Hemolysin-typ_Ca-bd_CS"/>
</dbReference>
<dbReference type="InterPro" id="IPR011049">
    <property type="entry name" value="Serralysin-like_metalloprot_C"/>
</dbReference>
<dbReference type="InterPro" id="IPR012334">
    <property type="entry name" value="Pectin_lyas_fold"/>
</dbReference>
<feature type="region of interest" description="Disordered" evidence="5">
    <location>
        <begin position="87"/>
        <end position="133"/>
    </location>
</feature>
<comment type="subcellular location">
    <subcellularLocation>
        <location evidence="2">Secreted</location>
    </subcellularLocation>
</comment>
<dbReference type="Gene3D" id="2.160.20.10">
    <property type="entry name" value="Single-stranded right-handed beta-helix, Pectin lyase-like"/>
    <property type="match status" value="1"/>
</dbReference>
<dbReference type="AlphaFoldDB" id="A0A2T5BDW4"/>
<dbReference type="RefSeq" id="WP_280952454.1">
    <property type="nucleotide sequence ID" value="NZ_JBHEEX010000015.1"/>
</dbReference>
<dbReference type="Proteomes" id="UP000241247">
    <property type="component" value="Unassembled WGS sequence"/>
</dbReference>
<dbReference type="PANTHER" id="PTHR38340">
    <property type="entry name" value="S-LAYER PROTEIN"/>
    <property type="match status" value="1"/>
</dbReference>
<evidence type="ECO:0000256" key="5">
    <source>
        <dbReference type="SAM" id="MobiDB-lite"/>
    </source>
</evidence>
<dbReference type="GO" id="GO:0005509">
    <property type="term" value="F:calcium ion binding"/>
    <property type="evidence" value="ECO:0007669"/>
    <property type="project" value="InterPro"/>
</dbReference>
<feature type="region of interest" description="Disordered" evidence="5">
    <location>
        <begin position="383"/>
        <end position="465"/>
    </location>
</feature>
<evidence type="ECO:0000313" key="8">
    <source>
        <dbReference type="Proteomes" id="UP000241247"/>
    </source>
</evidence>
<evidence type="ECO:0000256" key="4">
    <source>
        <dbReference type="ARBA" id="ARBA00022737"/>
    </source>
</evidence>
<dbReference type="GO" id="GO:0005615">
    <property type="term" value="C:extracellular space"/>
    <property type="evidence" value="ECO:0007669"/>
    <property type="project" value="InterPro"/>
</dbReference>
<evidence type="ECO:0000256" key="1">
    <source>
        <dbReference type="ARBA" id="ARBA00001913"/>
    </source>
</evidence>
<dbReference type="SUPFAM" id="SSF51126">
    <property type="entry name" value="Pectin lyase-like"/>
    <property type="match status" value="1"/>
</dbReference>
<reference evidence="7 8" key="1">
    <citation type="submission" date="2018-04" db="EMBL/GenBank/DDBJ databases">
        <title>Genomic Encyclopedia of Type Strains, Phase IV (KMG-IV): sequencing the most valuable type-strain genomes for metagenomic binning, comparative biology and taxonomic classification.</title>
        <authorList>
            <person name="Goeker M."/>
        </authorList>
    </citation>
    <scope>NUCLEOTIDE SEQUENCE [LARGE SCALE GENOMIC DNA]</scope>
    <source>
        <strain evidence="7 8">DSM 7138</strain>
    </source>
</reference>
<evidence type="ECO:0000313" key="7">
    <source>
        <dbReference type="EMBL" id="PTM97179.1"/>
    </source>
</evidence>
<comment type="cofactor">
    <cofactor evidence="1">
        <name>Ca(2+)</name>
        <dbReference type="ChEBI" id="CHEBI:29108"/>
    </cofactor>
</comment>
<accession>A0A2T5BDW4</accession>
<dbReference type="Pfam" id="PF08548">
    <property type="entry name" value="Peptidase_M10_C"/>
    <property type="match status" value="1"/>
</dbReference>
<dbReference type="PRINTS" id="PR00313">
    <property type="entry name" value="CABNDNGRPT"/>
</dbReference>
<comment type="caution">
    <text evidence="7">The sequence shown here is derived from an EMBL/GenBank/DDBJ whole genome shotgun (WGS) entry which is preliminary data.</text>
</comment>
<feature type="compositionally biased region" description="Polar residues" evidence="5">
    <location>
        <begin position="93"/>
        <end position="110"/>
    </location>
</feature>
<evidence type="ECO:0000256" key="3">
    <source>
        <dbReference type="ARBA" id="ARBA00022525"/>
    </source>
</evidence>
<dbReference type="InterPro" id="IPR006626">
    <property type="entry name" value="PbH1"/>
</dbReference>
<dbReference type="InterPro" id="IPR050557">
    <property type="entry name" value="RTX_toxin/Mannuronan_C5-epim"/>
</dbReference>
<organism evidence="7 8">
    <name type="scientific">Mycoplana dimorpha</name>
    <dbReference type="NCBI Taxonomy" id="28320"/>
    <lineage>
        <taxon>Bacteria</taxon>
        <taxon>Pseudomonadati</taxon>
        <taxon>Pseudomonadota</taxon>
        <taxon>Alphaproteobacteria</taxon>
        <taxon>Hyphomicrobiales</taxon>
        <taxon>Rhizobiaceae</taxon>
        <taxon>Mycoplana</taxon>
    </lineage>
</organism>
<evidence type="ECO:0000259" key="6">
    <source>
        <dbReference type="Pfam" id="PF08548"/>
    </source>
</evidence>
<gene>
    <name evidence="7" type="ORF">C7449_10247</name>
</gene>
<dbReference type="Gene3D" id="2.150.10.10">
    <property type="entry name" value="Serralysin-like metalloprotease, C-terminal"/>
    <property type="match status" value="1"/>
</dbReference>
<keyword evidence="3" id="KW-0964">Secreted</keyword>
<keyword evidence="4" id="KW-0677">Repeat</keyword>